<evidence type="ECO:0000259" key="10">
    <source>
        <dbReference type="PROSITE" id="PS51030"/>
    </source>
</evidence>
<dbReference type="InterPro" id="IPR001628">
    <property type="entry name" value="Znf_hrmn_rcpt"/>
</dbReference>
<dbReference type="SUPFAM" id="SSF57716">
    <property type="entry name" value="Glucocorticoid receptor-like (DNA-binding domain)"/>
    <property type="match status" value="1"/>
</dbReference>
<dbReference type="SUPFAM" id="SSF48508">
    <property type="entry name" value="Nuclear receptor ligand-binding domain"/>
    <property type="match status" value="1"/>
</dbReference>
<dbReference type="PANTHER" id="PTHR46011">
    <property type="entry name" value="NUCLEAR HORMONE RECEPTOR FAMILY MEMBER NHR-86-RELATED"/>
    <property type="match status" value="1"/>
</dbReference>
<dbReference type="InterPro" id="IPR013088">
    <property type="entry name" value="Znf_NHR/GATA"/>
</dbReference>
<evidence type="ECO:0000256" key="4">
    <source>
        <dbReference type="ARBA" id="ARBA00023015"/>
    </source>
</evidence>
<keyword evidence="3" id="KW-0862">Zinc</keyword>
<dbReference type="GO" id="GO:0005634">
    <property type="term" value="C:nucleus"/>
    <property type="evidence" value="ECO:0000318"/>
    <property type="project" value="GO_Central"/>
</dbReference>
<dbReference type="EnsemblMetazoa" id="PPA47073.1">
    <property type="protein sequence ID" value="PPA47073.1"/>
    <property type="gene ID" value="WBGene00304933"/>
</dbReference>
<keyword evidence="6" id="KW-0804">Transcription</keyword>
<name>A0A8R1Z7T4_PRIPA</name>
<dbReference type="SMART" id="SM00430">
    <property type="entry name" value="HOLI"/>
    <property type="match status" value="1"/>
</dbReference>
<feature type="domain" description="Nuclear receptor" evidence="10">
    <location>
        <begin position="10"/>
        <end position="83"/>
    </location>
</feature>
<dbReference type="PROSITE" id="PS51030">
    <property type="entry name" value="NUCLEAR_REC_DBD_2"/>
    <property type="match status" value="1"/>
</dbReference>
<evidence type="ECO:0000313" key="12">
    <source>
        <dbReference type="EnsemblMetazoa" id="PPA47073.1"/>
    </source>
</evidence>
<gene>
    <name evidence="12" type="primary">WBGene00304933</name>
</gene>
<keyword evidence="2" id="KW-0863">Zinc-finger</keyword>
<protein>
    <recommendedName>
        <fullName evidence="14">Nuclear receptor</fullName>
    </recommendedName>
</protein>
<evidence type="ECO:0000256" key="2">
    <source>
        <dbReference type="ARBA" id="ARBA00022771"/>
    </source>
</evidence>
<keyword evidence="5" id="KW-0238">DNA-binding</keyword>
<evidence type="ECO:0000256" key="3">
    <source>
        <dbReference type="ARBA" id="ARBA00022833"/>
    </source>
</evidence>
<evidence type="ECO:0000256" key="9">
    <source>
        <dbReference type="SAM" id="MobiDB-lite"/>
    </source>
</evidence>
<keyword evidence="4" id="KW-0805">Transcription regulation</keyword>
<evidence type="ECO:0000256" key="1">
    <source>
        <dbReference type="ARBA" id="ARBA00022723"/>
    </source>
</evidence>
<reference evidence="12" key="2">
    <citation type="submission" date="2022-06" db="UniProtKB">
        <authorList>
            <consortium name="EnsemblMetazoa"/>
        </authorList>
    </citation>
    <scope>IDENTIFICATION</scope>
    <source>
        <strain evidence="12">PS312</strain>
    </source>
</reference>
<keyword evidence="13" id="KW-1185">Reference proteome</keyword>
<dbReference type="PANTHER" id="PTHR46011:SF6">
    <property type="entry name" value="HIGH ZINC ACTIVATED NUCLEAR RECEPTOR PROTEIN"/>
    <property type="match status" value="1"/>
</dbReference>
<sequence>MPRPKTAKTERTCLVCGGTTNVAHLGLDICRACTVFYRRSRDRKFACRSTTNRCPIGDGVNCRKCRLAEMERMLNEQPNSRARMVKIERASTTSPVDEQPPAKHEEEDGEESDHAEEHHSLFCSPSTSASVPQSFISENDKPQPRELLEKLRTSYRSMCETRLAGELANRNEPPHPLSVVDGTYAIAPATYGTMEIANRLFLSALLQFGASAFPEFAAFDGKHRWTIVTNFFTKYRMFESSYRADRAFETDMAKTFAGYTMYFSPDIAEHFFDDCPNEGAFREDAKRAMDTNMKTTLRGGRTHMRRINLRHEEFLAVLGVMFWTTDGLELSEDASRISQGHRERILKELHSYYREELQMNDYASRLGELLMMLQIYEQRAAGLDQHFEMMRLLNVFNDNTLIYRLAPS</sequence>
<keyword evidence="7" id="KW-0675">Receptor</keyword>
<evidence type="ECO:0000256" key="6">
    <source>
        <dbReference type="ARBA" id="ARBA00023163"/>
    </source>
</evidence>
<evidence type="ECO:0000259" key="11">
    <source>
        <dbReference type="PROSITE" id="PS51843"/>
    </source>
</evidence>
<keyword evidence="8" id="KW-0539">Nucleus</keyword>
<dbReference type="Gene3D" id="1.10.565.10">
    <property type="entry name" value="Retinoid X Receptor"/>
    <property type="match status" value="1"/>
</dbReference>
<dbReference type="InterPro" id="IPR035500">
    <property type="entry name" value="NHR-like_dom_sf"/>
</dbReference>
<feature type="region of interest" description="Disordered" evidence="9">
    <location>
        <begin position="90"/>
        <end position="143"/>
    </location>
</feature>
<proteinExistence type="predicted"/>
<dbReference type="OrthoDB" id="5780022at2759"/>
<feature type="domain" description="NR LBD" evidence="11">
    <location>
        <begin position="143"/>
        <end position="408"/>
    </location>
</feature>
<dbReference type="Pfam" id="PF00104">
    <property type="entry name" value="Hormone_recep"/>
    <property type="match status" value="1"/>
</dbReference>
<evidence type="ECO:0000256" key="7">
    <source>
        <dbReference type="ARBA" id="ARBA00023170"/>
    </source>
</evidence>
<dbReference type="PROSITE" id="PS51843">
    <property type="entry name" value="NR_LBD"/>
    <property type="match status" value="1"/>
</dbReference>
<evidence type="ECO:0000313" key="13">
    <source>
        <dbReference type="Proteomes" id="UP000005239"/>
    </source>
</evidence>
<dbReference type="GO" id="GO:0008270">
    <property type="term" value="F:zinc ion binding"/>
    <property type="evidence" value="ECO:0007669"/>
    <property type="project" value="UniProtKB-KW"/>
</dbReference>
<accession>A0A8R1Z7T4</accession>
<dbReference type="AlphaFoldDB" id="A0A8R1Z7T4"/>
<dbReference type="Proteomes" id="UP000005239">
    <property type="component" value="Unassembled WGS sequence"/>
</dbReference>
<dbReference type="GO" id="GO:0003700">
    <property type="term" value="F:DNA-binding transcription factor activity"/>
    <property type="evidence" value="ECO:0000318"/>
    <property type="project" value="GO_Central"/>
</dbReference>
<dbReference type="Pfam" id="PF00105">
    <property type="entry name" value="zf-C4"/>
    <property type="match status" value="1"/>
</dbReference>
<dbReference type="InterPro" id="IPR000536">
    <property type="entry name" value="Nucl_hrmn_rcpt_lig-bd"/>
</dbReference>
<dbReference type="SMART" id="SM00399">
    <property type="entry name" value="ZnF_C4"/>
    <property type="match status" value="1"/>
</dbReference>
<organism evidence="12 13">
    <name type="scientific">Pristionchus pacificus</name>
    <name type="common">Parasitic nematode worm</name>
    <dbReference type="NCBI Taxonomy" id="54126"/>
    <lineage>
        <taxon>Eukaryota</taxon>
        <taxon>Metazoa</taxon>
        <taxon>Ecdysozoa</taxon>
        <taxon>Nematoda</taxon>
        <taxon>Chromadorea</taxon>
        <taxon>Rhabditida</taxon>
        <taxon>Rhabditina</taxon>
        <taxon>Diplogasteromorpha</taxon>
        <taxon>Diplogasteroidea</taxon>
        <taxon>Neodiplogasteridae</taxon>
        <taxon>Pristionchus</taxon>
    </lineage>
</organism>
<evidence type="ECO:0008006" key="14">
    <source>
        <dbReference type="Google" id="ProtNLM"/>
    </source>
</evidence>
<feature type="compositionally biased region" description="Polar residues" evidence="9">
    <location>
        <begin position="123"/>
        <end position="137"/>
    </location>
</feature>
<keyword evidence="1" id="KW-0479">Metal-binding</keyword>
<dbReference type="GO" id="GO:0043565">
    <property type="term" value="F:sequence-specific DNA binding"/>
    <property type="evidence" value="ECO:0007669"/>
    <property type="project" value="InterPro"/>
</dbReference>
<dbReference type="Gene3D" id="3.30.50.10">
    <property type="entry name" value="Erythroid Transcription Factor GATA-1, subunit A"/>
    <property type="match status" value="1"/>
</dbReference>
<reference evidence="13" key="1">
    <citation type="journal article" date="2008" name="Nat. Genet.">
        <title>The Pristionchus pacificus genome provides a unique perspective on nematode lifestyle and parasitism.</title>
        <authorList>
            <person name="Dieterich C."/>
            <person name="Clifton S.W."/>
            <person name="Schuster L.N."/>
            <person name="Chinwalla A."/>
            <person name="Delehaunty K."/>
            <person name="Dinkelacker I."/>
            <person name="Fulton L."/>
            <person name="Fulton R."/>
            <person name="Godfrey J."/>
            <person name="Minx P."/>
            <person name="Mitreva M."/>
            <person name="Roeseler W."/>
            <person name="Tian H."/>
            <person name="Witte H."/>
            <person name="Yang S.P."/>
            <person name="Wilson R.K."/>
            <person name="Sommer R.J."/>
        </authorList>
    </citation>
    <scope>NUCLEOTIDE SEQUENCE [LARGE SCALE GENOMIC DNA]</scope>
    <source>
        <strain evidence="13">PS312</strain>
    </source>
</reference>
<evidence type="ECO:0000256" key="5">
    <source>
        <dbReference type="ARBA" id="ARBA00023125"/>
    </source>
</evidence>
<evidence type="ECO:0000256" key="8">
    <source>
        <dbReference type="ARBA" id="ARBA00023242"/>
    </source>
</evidence>